<proteinExistence type="predicted"/>
<comment type="subcellular location">
    <subcellularLocation>
        <location evidence="1">Cell membrane</location>
        <topology evidence="1">Multi-pass membrane protein</topology>
    </subcellularLocation>
</comment>
<dbReference type="PROSITE" id="PS50893">
    <property type="entry name" value="ABC_TRANSPORTER_2"/>
    <property type="match status" value="1"/>
</dbReference>
<evidence type="ECO:0000259" key="9">
    <source>
        <dbReference type="PROSITE" id="PS50893"/>
    </source>
</evidence>
<dbReference type="Proteomes" id="UP000184128">
    <property type="component" value="Unassembled WGS sequence"/>
</dbReference>
<keyword evidence="3 8" id="KW-0812">Transmembrane</keyword>
<dbReference type="FunFam" id="3.40.50.300:FF:000287">
    <property type="entry name" value="Multidrug ABC transporter ATP-binding protein"/>
    <property type="match status" value="1"/>
</dbReference>
<dbReference type="SUPFAM" id="SSF52540">
    <property type="entry name" value="P-loop containing nucleoside triphosphate hydrolases"/>
    <property type="match status" value="1"/>
</dbReference>
<name>A0A1M4YDA2_9LACT</name>
<dbReference type="PANTHER" id="PTHR24221">
    <property type="entry name" value="ATP-BINDING CASSETTE SUB-FAMILY B"/>
    <property type="match status" value="1"/>
</dbReference>
<dbReference type="PROSITE" id="PS00211">
    <property type="entry name" value="ABC_TRANSPORTER_1"/>
    <property type="match status" value="1"/>
</dbReference>
<feature type="transmembrane region" description="Helical" evidence="8">
    <location>
        <begin position="176"/>
        <end position="192"/>
    </location>
</feature>
<dbReference type="SMART" id="SM00382">
    <property type="entry name" value="AAA"/>
    <property type="match status" value="1"/>
</dbReference>
<dbReference type="EMBL" id="FQUF01000027">
    <property type="protein sequence ID" value="SHF03563.1"/>
    <property type="molecule type" value="Genomic_DNA"/>
</dbReference>
<dbReference type="PROSITE" id="PS50929">
    <property type="entry name" value="ABC_TM1F"/>
    <property type="match status" value="1"/>
</dbReference>
<organism evidence="11 12">
    <name type="scientific">Atopostipes suicloacalis DSM 15692</name>
    <dbReference type="NCBI Taxonomy" id="1121025"/>
    <lineage>
        <taxon>Bacteria</taxon>
        <taxon>Bacillati</taxon>
        <taxon>Bacillota</taxon>
        <taxon>Bacilli</taxon>
        <taxon>Lactobacillales</taxon>
        <taxon>Carnobacteriaceae</taxon>
        <taxon>Atopostipes</taxon>
    </lineage>
</organism>
<feature type="transmembrane region" description="Helical" evidence="8">
    <location>
        <begin position="150"/>
        <end position="170"/>
    </location>
</feature>
<dbReference type="SUPFAM" id="SSF90123">
    <property type="entry name" value="ABC transporter transmembrane region"/>
    <property type="match status" value="1"/>
</dbReference>
<dbReference type="STRING" id="1121025.SAMN02745249_01669"/>
<keyword evidence="7 8" id="KW-0472">Membrane</keyword>
<dbReference type="InterPro" id="IPR003439">
    <property type="entry name" value="ABC_transporter-like_ATP-bd"/>
</dbReference>
<feature type="transmembrane region" description="Helical" evidence="8">
    <location>
        <begin position="254"/>
        <end position="275"/>
    </location>
</feature>
<keyword evidence="5 11" id="KW-0067">ATP-binding</keyword>
<feature type="domain" description="ABC transporter" evidence="9">
    <location>
        <begin position="350"/>
        <end position="584"/>
    </location>
</feature>
<reference evidence="11 12" key="1">
    <citation type="submission" date="2016-11" db="EMBL/GenBank/DDBJ databases">
        <authorList>
            <person name="Jaros S."/>
            <person name="Januszkiewicz K."/>
            <person name="Wedrychowicz H."/>
        </authorList>
    </citation>
    <scope>NUCLEOTIDE SEQUENCE [LARGE SCALE GENOMIC DNA]</scope>
    <source>
        <strain evidence="11 12">DSM 15692</strain>
    </source>
</reference>
<dbReference type="GO" id="GO:0005524">
    <property type="term" value="F:ATP binding"/>
    <property type="evidence" value="ECO:0007669"/>
    <property type="project" value="UniProtKB-KW"/>
</dbReference>
<evidence type="ECO:0000259" key="10">
    <source>
        <dbReference type="PROSITE" id="PS50929"/>
    </source>
</evidence>
<keyword evidence="12" id="KW-1185">Reference proteome</keyword>
<evidence type="ECO:0000256" key="5">
    <source>
        <dbReference type="ARBA" id="ARBA00022840"/>
    </source>
</evidence>
<evidence type="ECO:0000256" key="6">
    <source>
        <dbReference type="ARBA" id="ARBA00022989"/>
    </source>
</evidence>
<dbReference type="AlphaFoldDB" id="A0A1M4YDA2"/>
<evidence type="ECO:0000256" key="7">
    <source>
        <dbReference type="ARBA" id="ARBA00023136"/>
    </source>
</evidence>
<dbReference type="Gene3D" id="3.40.50.300">
    <property type="entry name" value="P-loop containing nucleotide triphosphate hydrolases"/>
    <property type="match status" value="1"/>
</dbReference>
<dbReference type="InterPro" id="IPR027417">
    <property type="entry name" value="P-loop_NTPase"/>
</dbReference>
<evidence type="ECO:0000256" key="8">
    <source>
        <dbReference type="SAM" id="Phobius"/>
    </source>
</evidence>
<dbReference type="Pfam" id="PF00005">
    <property type="entry name" value="ABC_tran"/>
    <property type="match status" value="1"/>
</dbReference>
<dbReference type="OrthoDB" id="9770415at2"/>
<evidence type="ECO:0000256" key="2">
    <source>
        <dbReference type="ARBA" id="ARBA00022448"/>
    </source>
</evidence>
<dbReference type="RefSeq" id="WP_073298400.1">
    <property type="nucleotide sequence ID" value="NZ_FQUF01000027.1"/>
</dbReference>
<dbReference type="GO" id="GO:0016887">
    <property type="term" value="F:ATP hydrolysis activity"/>
    <property type="evidence" value="ECO:0007669"/>
    <property type="project" value="InterPro"/>
</dbReference>
<dbReference type="InterPro" id="IPR003593">
    <property type="entry name" value="AAA+_ATPase"/>
</dbReference>
<gene>
    <name evidence="11" type="ORF">SAMN02745249_01669</name>
</gene>
<feature type="transmembrane region" description="Helical" evidence="8">
    <location>
        <begin position="34"/>
        <end position="55"/>
    </location>
</feature>
<dbReference type="InterPro" id="IPR039421">
    <property type="entry name" value="Type_1_exporter"/>
</dbReference>
<dbReference type="InterPro" id="IPR017871">
    <property type="entry name" value="ABC_transporter-like_CS"/>
</dbReference>
<keyword evidence="6 8" id="KW-1133">Transmembrane helix</keyword>
<evidence type="ECO:0000256" key="1">
    <source>
        <dbReference type="ARBA" id="ARBA00004651"/>
    </source>
</evidence>
<dbReference type="CDD" id="cd18545">
    <property type="entry name" value="ABC_6TM_YknV_like"/>
    <property type="match status" value="1"/>
</dbReference>
<dbReference type="GO" id="GO:0140359">
    <property type="term" value="F:ABC-type transporter activity"/>
    <property type="evidence" value="ECO:0007669"/>
    <property type="project" value="InterPro"/>
</dbReference>
<dbReference type="GO" id="GO:0005886">
    <property type="term" value="C:plasma membrane"/>
    <property type="evidence" value="ECO:0007669"/>
    <property type="project" value="UniProtKB-SubCell"/>
</dbReference>
<feature type="domain" description="ABC transmembrane type-1" evidence="10">
    <location>
        <begin position="37"/>
        <end position="316"/>
    </location>
</feature>
<evidence type="ECO:0000313" key="11">
    <source>
        <dbReference type="EMBL" id="SHF03563.1"/>
    </source>
</evidence>
<dbReference type="Pfam" id="PF00664">
    <property type="entry name" value="ABC_membrane"/>
    <property type="match status" value="1"/>
</dbReference>
<dbReference type="InterPro" id="IPR036640">
    <property type="entry name" value="ABC1_TM_sf"/>
</dbReference>
<dbReference type="PANTHER" id="PTHR24221:SF436">
    <property type="entry name" value="LMO0107 PROTEIN"/>
    <property type="match status" value="1"/>
</dbReference>
<sequence>MAQANNVEETQKKTNNFQNYKRIASYLASYKKSVFSLLFVVLFANILMIIGPYLTSIVIDVVIPDNNITLLVVIIIGYTIVTLLNGWTIRYRQYNISLLGQNVLRDMRSDLFRHMQKLSFSFFKTRPHGKVLTRVVDYINNLSNILSSGFINVVSDVFSILVTLTIMLIIDVRLTLYSMILLPVLFVVTMIIKNKQRVAYDKLSHKQANLNAYIHESITGIKTTQSFTRERFNREVFSDVSNQQKDAWMDAVKIQFLLSPIVQNIAILTVSFIYFVGVRKIGVDVSTGVLIAFIGYVNNFWDPIINIGNFYNSLVSGTVYLERVFEMMDVSPEITDKEDAFEMPPVKGEVIFQNVEFGYEEGQTIFEDLSFHVKPGETIALVGPTGAGKSTITNLISRFYDIRKGAILVDGINIQDVTIKSLRNQIGVMLQDTFIFTGTIMDNIRYGNLEATEEEVIEAASIVRAHDFIKDLPRGYETRVQERGSTLSAGQRQLISFARTLLSDPKVLILDEATSSIDTQTEILLQEGLDRLLEGRTAFVVAHRLATIRNSDRIFYIGDRKILEEGSHDELMRQGGNYYNLYKTQSDLLKGL</sequence>
<keyword evidence="2" id="KW-0813">Transport</keyword>
<evidence type="ECO:0000313" key="12">
    <source>
        <dbReference type="Proteomes" id="UP000184128"/>
    </source>
</evidence>
<protein>
    <submittedName>
        <fullName evidence="11">ATP-binding cassette, subfamily B</fullName>
    </submittedName>
</protein>
<accession>A0A1M4YDA2</accession>
<dbReference type="InterPro" id="IPR011527">
    <property type="entry name" value="ABC1_TM_dom"/>
</dbReference>
<feature type="transmembrane region" description="Helical" evidence="8">
    <location>
        <begin position="67"/>
        <end position="87"/>
    </location>
</feature>
<evidence type="ECO:0000256" key="4">
    <source>
        <dbReference type="ARBA" id="ARBA00022741"/>
    </source>
</evidence>
<keyword evidence="4" id="KW-0547">Nucleotide-binding</keyword>
<dbReference type="Gene3D" id="1.20.1560.10">
    <property type="entry name" value="ABC transporter type 1, transmembrane domain"/>
    <property type="match status" value="1"/>
</dbReference>
<evidence type="ECO:0000256" key="3">
    <source>
        <dbReference type="ARBA" id="ARBA00022692"/>
    </source>
</evidence>